<gene>
    <name evidence="1" type="ORF">LCGC14_0667810</name>
</gene>
<sequence length="157" mass="16567">MVPVSTYGGVSIAGQLYNFGGVASAAVDLDLEKVYGGTNYGAIYGVTISPTITFRLNPHPDFSKTFDSMVIVGSSSPASLALNVADDASDSFNMTSQTSFVNIGEGNFRAKYLRDSSNARRMRGLSGKATLVLASATATEPTLTSVLTKYRPSFKSI</sequence>
<comment type="caution">
    <text evidence="1">The sequence shown here is derived from an EMBL/GenBank/DDBJ whole genome shotgun (WGS) entry which is preliminary data.</text>
</comment>
<organism evidence="1">
    <name type="scientific">marine sediment metagenome</name>
    <dbReference type="NCBI Taxonomy" id="412755"/>
    <lineage>
        <taxon>unclassified sequences</taxon>
        <taxon>metagenomes</taxon>
        <taxon>ecological metagenomes</taxon>
    </lineage>
</organism>
<protein>
    <submittedName>
        <fullName evidence="1">Uncharacterized protein</fullName>
    </submittedName>
</protein>
<dbReference type="AlphaFoldDB" id="A0A0F9RBZ4"/>
<dbReference type="EMBL" id="LAZR01001303">
    <property type="protein sequence ID" value="KKN46957.1"/>
    <property type="molecule type" value="Genomic_DNA"/>
</dbReference>
<evidence type="ECO:0000313" key="1">
    <source>
        <dbReference type="EMBL" id="KKN46957.1"/>
    </source>
</evidence>
<name>A0A0F9RBZ4_9ZZZZ</name>
<proteinExistence type="predicted"/>
<accession>A0A0F9RBZ4</accession>
<reference evidence="1" key="1">
    <citation type="journal article" date="2015" name="Nature">
        <title>Complex archaea that bridge the gap between prokaryotes and eukaryotes.</title>
        <authorList>
            <person name="Spang A."/>
            <person name="Saw J.H."/>
            <person name="Jorgensen S.L."/>
            <person name="Zaremba-Niedzwiedzka K."/>
            <person name="Martijn J."/>
            <person name="Lind A.E."/>
            <person name="van Eijk R."/>
            <person name="Schleper C."/>
            <person name="Guy L."/>
            <person name="Ettema T.J."/>
        </authorList>
    </citation>
    <scope>NUCLEOTIDE SEQUENCE</scope>
</reference>